<sequence length="263" mass="29655">MVITTPPSVASPCVQCRMVHSSCLYQINPACQRCHNLGIICSYPAAPSTNISPVPGSPAYNFPPPNTPNTPIRVNFLNPYKINQHNTPSAPDSPNPSITSSIETNFTTSDPFFEKLYEHNLAWKLDYITYQNWHSWRILDDTIRQFKEAGYEVPNITNNHYHLLRAHSIAEYVSRKGEDENLTVSTFIPFINHAERANAALLSPYNTPSTNPPNTELPIVNNDPPVIPSVNSPYTDYNYSEYTPTIYELPSWLDPRLYPSSPS</sequence>
<dbReference type="InParanoid" id="F4RGG9"/>
<feature type="domain" description="Zn(2)-C6 fungal-type" evidence="1">
    <location>
        <begin position="12"/>
        <end position="41"/>
    </location>
</feature>
<dbReference type="AlphaFoldDB" id="F4RGG9"/>
<dbReference type="EMBL" id="GL883100">
    <property type="protein sequence ID" value="EGG08651.1"/>
    <property type="molecule type" value="Genomic_DNA"/>
</dbReference>
<dbReference type="HOGENOM" id="CLU_1111601_0_0_1"/>
<dbReference type="GeneID" id="18933577"/>
<proteinExistence type="predicted"/>
<dbReference type="Pfam" id="PF00172">
    <property type="entry name" value="Zn_clus"/>
    <property type="match status" value="1"/>
</dbReference>
<organism evidence="3">
    <name type="scientific">Melampsora larici-populina (strain 98AG31 / pathotype 3-4-7)</name>
    <name type="common">Poplar leaf rust fungus</name>
    <dbReference type="NCBI Taxonomy" id="747676"/>
    <lineage>
        <taxon>Eukaryota</taxon>
        <taxon>Fungi</taxon>
        <taxon>Dikarya</taxon>
        <taxon>Basidiomycota</taxon>
        <taxon>Pucciniomycotina</taxon>
        <taxon>Pucciniomycetes</taxon>
        <taxon>Pucciniales</taxon>
        <taxon>Melampsoraceae</taxon>
        <taxon>Melampsora</taxon>
    </lineage>
</organism>
<dbReference type="SUPFAM" id="SSF57701">
    <property type="entry name" value="Zn2/Cys6 DNA-binding domain"/>
    <property type="match status" value="1"/>
</dbReference>
<gene>
    <name evidence="2" type="ORF">MELLADRAFT_84685</name>
</gene>
<name>F4RGG9_MELLP</name>
<evidence type="ECO:0000313" key="3">
    <source>
        <dbReference type="Proteomes" id="UP000001072"/>
    </source>
</evidence>
<dbReference type="CDD" id="cd00067">
    <property type="entry name" value="GAL4"/>
    <property type="match status" value="1"/>
</dbReference>
<accession>F4RGG9</accession>
<dbReference type="GO" id="GO:0000981">
    <property type="term" value="F:DNA-binding transcription factor activity, RNA polymerase II-specific"/>
    <property type="evidence" value="ECO:0007669"/>
    <property type="project" value="InterPro"/>
</dbReference>
<dbReference type="KEGG" id="mlr:MELLADRAFT_84685"/>
<dbReference type="GO" id="GO:0008270">
    <property type="term" value="F:zinc ion binding"/>
    <property type="evidence" value="ECO:0007669"/>
    <property type="project" value="InterPro"/>
</dbReference>
<dbReference type="InterPro" id="IPR036864">
    <property type="entry name" value="Zn2-C6_fun-type_DNA-bd_sf"/>
</dbReference>
<dbReference type="Proteomes" id="UP000001072">
    <property type="component" value="Unassembled WGS sequence"/>
</dbReference>
<dbReference type="PROSITE" id="PS00463">
    <property type="entry name" value="ZN2_CY6_FUNGAL_1"/>
    <property type="match status" value="1"/>
</dbReference>
<evidence type="ECO:0000259" key="1">
    <source>
        <dbReference type="PROSITE" id="PS00463"/>
    </source>
</evidence>
<dbReference type="VEuPathDB" id="FungiDB:MELLADRAFT_84685"/>
<dbReference type="InterPro" id="IPR001138">
    <property type="entry name" value="Zn2Cys6_DnaBD"/>
</dbReference>
<evidence type="ECO:0000313" key="2">
    <source>
        <dbReference type="EMBL" id="EGG08651.1"/>
    </source>
</evidence>
<protein>
    <recommendedName>
        <fullName evidence="1">Zn(2)-C6 fungal-type domain-containing protein</fullName>
    </recommendedName>
</protein>
<dbReference type="RefSeq" id="XP_007408237.1">
    <property type="nucleotide sequence ID" value="XM_007408175.1"/>
</dbReference>
<reference evidence="3" key="1">
    <citation type="journal article" date="2011" name="Proc. Natl. Acad. Sci. U.S.A.">
        <title>Obligate biotrophy features unraveled by the genomic analysis of rust fungi.</title>
        <authorList>
            <person name="Duplessis S."/>
            <person name="Cuomo C.A."/>
            <person name="Lin Y.-C."/>
            <person name="Aerts A."/>
            <person name="Tisserant E."/>
            <person name="Veneault-Fourrey C."/>
            <person name="Joly D.L."/>
            <person name="Hacquard S."/>
            <person name="Amselem J."/>
            <person name="Cantarel B.L."/>
            <person name="Chiu R."/>
            <person name="Coutinho P.M."/>
            <person name="Feau N."/>
            <person name="Field M."/>
            <person name="Frey P."/>
            <person name="Gelhaye E."/>
            <person name="Goldberg J."/>
            <person name="Grabherr M.G."/>
            <person name="Kodira C.D."/>
            <person name="Kohler A."/>
            <person name="Kuees U."/>
            <person name="Lindquist E.A."/>
            <person name="Lucas S.M."/>
            <person name="Mago R."/>
            <person name="Mauceli E."/>
            <person name="Morin E."/>
            <person name="Murat C."/>
            <person name="Pangilinan J.L."/>
            <person name="Park R."/>
            <person name="Pearson M."/>
            <person name="Quesneville H."/>
            <person name="Rouhier N."/>
            <person name="Sakthikumar S."/>
            <person name="Salamov A.A."/>
            <person name="Schmutz J."/>
            <person name="Selles B."/>
            <person name="Shapiro H."/>
            <person name="Tanguay P."/>
            <person name="Tuskan G.A."/>
            <person name="Henrissat B."/>
            <person name="Van de Peer Y."/>
            <person name="Rouze P."/>
            <person name="Ellis J.G."/>
            <person name="Dodds P.N."/>
            <person name="Schein J.E."/>
            <person name="Zhong S."/>
            <person name="Hamelin R.C."/>
            <person name="Grigoriev I.V."/>
            <person name="Szabo L.J."/>
            <person name="Martin F."/>
        </authorList>
    </citation>
    <scope>NUCLEOTIDE SEQUENCE [LARGE SCALE GENOMIC DNA]</scope>
    <source>
        <strain evidence="3">98AG31 / pathotype 3-4-7</strain>
    </source>
</reference>
<keyword evidence="3" id="KW-1185">Reference proteome</keyword>